<sequence length="104" mass="11078">MLMAIRMLLLDAPPLSYVRGAAGGDGSVPDAYGPASFKRDLRVARADTPIVSSLSRLGRGWSRLTAGRDGAEGDTPKSSSQMASAPEMLTLICSEKDRVSFYDL</sequence>
<reference evidence="2" key="1">
    <citation type="submission" date="2021-01" db="EMBL/GenBank/DDBJ databases">
        <authorList>
            <person name="Corre E."/>
            <person name="Pelletier E."/>
            <person name="Niang G."/>
            <person name="Scheremetjew M."/>
            <person name="Finn R."/>
            <person name="Kale V."/>
            <person name="Holt S."/>
            <person name="Cochrane G."/>
            <person name="Meng A."/>
            <person name="Brown T."/>
            <person name="Cohen L."/>
        </authorList>
    </citation>
    <scope>NUCLEOTIDE SEQUENCE</scope>
    <source>
        <strain evidence="2">RCC1130</strain>
    </source>
</reference>
<gene>
    <name evidence="2" type="ORF">CLEP1334_LOCUS24346</name>
</gene>
<dbReference type="AlphaFoldDB" id="A0A7S0JE36"/>
<proteinExistence type="predicted"/>
<protein>
    <submittedName>
        <fullName evidence="2">Uncharacterized protein</fullName>
    </submittedName>
</protein>
<evidence type="ECO:0000256" key="1">
    <source>
        <dbReference type="SAM" id="MobiDB-lite"/>
    </source>
</evidence>
<organism evidence="2">
    <name type="scientific">Calcidiscus leptoporus</name>
    <dbReference type="NCBI Taxonomy" id="127549"/>
    <lineage>
        <taxon>Eukaryota</taxon>
        <taxon>Haptista</taxon>
        <taxon>Haptophyta</taxon>
        <taxon>Prymnesiophyceae</taxon>
        <taxon>Coccolithales</taxon>
        <taxon>Calcidiscaceae</taxon>
        <taxon>Calcidiscus</taxon>
    </lineage>
</organism>
<accession>A0A7S0JE36</accession>
<dbReference type="EMBL" id="HBER01048530">
    <property type="protein sequence ID" value="CAD8549056.1"/>
    <property type="molecule type" value="Transcribed_RNA"/>
</dbReference>
<feature type="region of interest" description="Disordered" evidence="1">
    <location>
        <begin position="65"/>
        <end position="84"/>
    </location>
</feature>
<evidence type="ECO:0000313" key="2">
    <source>
        <dbReference type="EMBL" id="CAD8549056.1"/>
    </source>
</evidence>
<name>A0A7S0JE36_9EUKA</name>